<protein>
    <submittedName>
        <fullName evidence="1">Uncharacterized protein</fullName>
    </submittedName>
</protein>
<organism evidence="1 2">
    <name type="scientific">Achromobacter spanius</name>
    <dbReference type="NCBI Taxonomy" id="217203"/>
    <lineage>
        <taxon>Bacteria</taxon>
        <taxon>Pseudomonadati</taxon>
        <taxon>Pseudomonadota</taxon>
        <taxon>Betaproteobacteria</taxon>
        <taxon>Burkholderiales</taxon>
        <taxon>Alcaligenaceae</taxon>
        <taxon>Achromobacter</taxon>
    </lineage>
</organism>
<dbReference type="RefSeq" id="WP_104142854.1">
    <property type="nucleotide sequence ID" value="NZ_PREU01000003.1"/>
</dbReference>
<dbReference type="InterPro" id="IPR036397">
    <property type="entry name" value="RNaseH_sf"/>
</dbReference>
<dbReference type="EMBL" id="PREU01000003">
    <property type="protein sequence ID" value="PPA76478.1"/>
    <property type="molecule type" value="Genomic_DNA"/>
</dbReference>
<dbReference type="GO" id="GO:0003676">
    <property type="term" value="F:nucleic acid binding"/>
    <property type="evidence" value="ECO:0007669"/>
    <property type="project" value="InterPro"/>
</dbReference>
<reference evidence="1 2" key="1">
    <citation type="submission" date="2018-02" db="EMBL/GenBank/DDBJ databases">
        <title>Draft Genome of Achromobacter spanius stain 6.</title>
        <authorList>
            <person name="Gunasekera T.S."/>
            <person name="Radwan O."/>
            <person name="Ruiz O.N."/>
        </authorList>
    </citation>
    <scope>NUCLEOTIDE SEQUENCE [LARGE SCALE GENOMIC DNA]</scope>
    <source>
        <strain evidence="1 2">6</strain>
    </source>
</reference>
<evidence type="ECO:0000313" key="1">
    <source>
        <dbReference type="EMBL" id="PPA76478.1"/>
    </source>
</evidence>
<name>A0A2S5GU42_9BURK</name>
<accession>A0A2S5GU42</accession>
<dbReference type="AlphaFoldDB" id="A0A2S5GU42"/>
<evidence type="ECO:0000313" key="2">
    <source>
        <dbReference type="Proteomes" id="UP000239990"/>
    </source>
</evidence>
<dbReference type="OrthoDB" id="2990050at2"/>
<comment type="caution">
    <text evidence="1">The sequence shown here is derived from an EMBL/GenBank/DDBJ whole genome shotgun (WGS) entry which is preliminary data.</text>
</comment>
<dbReference type="Gene3D" id="3.30.420.10">
    <property type="entry name" value="Ribonuclease H-like superfamily/Ribonuclease H"/>
    <property type="match status" value="1"/>
</dbReference>
<dbReference type="Proteomes" id="UP000239990">
    <property type="component" value="Unassembled WGS sequence"/>
</dbReference>
<proteinExistence type="predicted"/>
<dbReference type="InterPro" id="IPR012337">
    <property type="entry name" value="RNaseH-like_sf"/>
</dbReference>
<dbReference type="SUPFAM" id="SSF53098">
    <property type="entry name" value="Ribonuclease H-like"/>
    <property type="match status" value="1"/>
</dbReference>
<gene>
    <name evidence="1" type="ORF">C4E15_06690</name>
</gene>
<sequence length="218" mass="23663">MTTPNLTAQADVAIDPMAGTLAGRALEVADPWAQDGAQTSTIIPPRRANAGSAVAPLPGVNLNILALDLGTKTGFALRRRDGSTRHGTEVFTPRKSWSEGQKWARYRAWLAGIINDEKIHRVVYEQVIRHESKGRPLWDAAHAYGAFEAITHMVCDGFNIQAHGVNLATVKKSFTGSGRAKKEDMMLQAKARGFKVVDDNNADALGILHWAVAQERAA</sequence>